<accession>A0A1H3SDM8</accession>
<comment type="caution">
    <text evidence="1">The sequence shown here is derived from an EMBL/GenBank/DDBJ whole genome shotgun (WGS) entry which is preliminary data.</text>
</comment>
<organism evidence="1 2">
    <name type="scientific">Rhodonellum ikkaensis</name>
    <dbReference type="NCBI Taxonomy" id="336829"/>
    <lineage>
        <taxon>Bacteria</taxon>
        <taxon>Pseudomonadati</taxon>
        <taxon>Bacteroidota</taxon>
        <taxon>Cytophagia</taxon>
        <taxon>Cytophagales</taxon>
        <taxon>Cytophagaceae</taxon>
        <taxon>Rhodonellum</taxon>
    </lineage>
</organism>
<dbReference type="RefSeq" id="WP_019598771.1">
    <property type="nucleotide sequence ID" value="NZ_FNQC01000011.1"/>
</dbReference>
<dbReference type="EMBL" id="FNQC01000011">
    <property type="protein sequence ID" value="SDZ35837.1"/>
    <property type="molecule type" value="Genomic_DNA"/>
</dbReference>
<gene>
    <name evidence="1" type="ORF">SAMN05444412_11166</name>
</gene>
<dbReference type="Proteomes" id="UP000199663">
    <property type="component" value="Unassembled WGS sequence"/>
</dbReference>
<keyword evidence="2" id="KW-1185">Reference proteome</keyword>
<protein>
    <submittedName>
        <fullName evidence="1">Uncharacterized protein</fullName>
    </submittedName>
</protein>
<reference evidence="1 2" key="1">
    <citation type="submission" date="2016-10" db="EMBL/GenBank/DDBJ databases">
        <authorList>
            <person name="Varghese N."/>
            <person name="Submissions S."/>
        </authorList>
    </citation>
    <scope>NUCLEOTIDE SEQUENCE [LARGE SCALE GENOMIC DNA]</scope>
    <source>
        <strain evidence="1 2">DSM 17997</strain>
    </source>
</reference>
<evidence type="ECO:0000313" key="1">
    <source>
        <dbReference type="EMBL" id="SDZ35837.1"/>
    </source>
</evidence>
<proteinExistence type="predicted"/>
<name>A0A1H3SDM8_9BACT</name>
<sequence>MNPQYEKNEYELAKSFCTYFKIKNPIIHPTLTPFAPIDIEYVHKDQQYIMEIKCRKDHQQNGYMIEKSKLQYMIPRIVEQNMKGYYINYIESSDTLLLFDLNSRKNLELEDIYGGWNNQYYYDKIYTQSSTYNYNSKLKFVKYLFLNQYQTKDYIIYNYSQLMKTNNIAFNYKKI</sequence>
<evidence type="ECO:0000313" key="2">
    <source>
        <dbReference type="Proteomes" id="UP000199663"/>
    </source>
</evidence>